<dbReference type="PANTHER" id="PTHR47268">
    <property type="entry name" value="ACYLPHOSPHATASE"/>
    <property type="match status" value="1"/>
</dbReference>
<name>A0A0E2ZS17_BIFBI</name>
<dbReference type="PRINTS" id="PR00112">
    <property type="entry name" value="ACYLPHPHTASE"/>
</dbReference>
<dbReference type="GeneID" id="93091875"/>
<accession>A0A0E2ZS17</accession>
<evidence type="ECO:0000256" key="6">
    <source>
        <dbReference type="RuleBase" id="RU000553"/>
    </source>
</evidence>
<dbReference type="EMBL" id="LRPO01000048">
    <property type="protein sequence ID" value="KWZ80274.1"/>
    <property type="molecule type" value="Genomic_DNA"/>
</dbReference>
<dbReference type="InterPro" id="IPR036046">
    <property type="entry name" value="Acylphosphatase-like_dom_sf"/>
</dbReference>
<evidence type="ECO:0000256" key="2">
    <source>
        <dbReference type="ARBA" id="ARBA00012150"/>
    </source>
</evidence>
<dbReference type="GO" id="GO:0003998">
    <property type="term" value="F:acylphosphatase activity"/>
    <property type="evidence" value="ECO:0007669"/>
    <property type="project" value="UniProtKB-EC"/>
</dbReference>
<dbReference type="RefSeq" id="WP_013363053.1">
    <property type="nucleotide sequence ID" value="NZ_AP018132.1"/>
</dbReference>
<dbReference type="InterPro" id="IPR017968">
    <property type="entry name" value="Acylphosphatase_CS"/>
</dbReference>
<comment type="caution">
    <text evidence="10">The sequence shown here is derived from an EMBL/GenBank/DDBJ whole genome shotgun (WGS) entry which is preliminary data.</text>
</comment>
<evidence type="ECO:0000256" key="1">
    <source>
        <dbReference type="ARBA" id="ARBA00005614"/>
    </source>
</evidence>
<dbReference type="AlphaFoldDB" id="A0A0E2ZS17"/>
<dbReference type="PROSITE" id="PS00151">
    <property type="entry name" value="ACYLPHOSPHATASE_2"/>
    <property type="match status" value="1"/>
</dbReference>
<organism evidence="10 11">
    <name type="scientific">Bifidobacterium bifidum</name>
    <dbReference type="NCBI Taxonomy" id="1681"/>
    <lineage>
        <taxon>Bacteria</taxon>
        <taxon>Bacillati</taxon>
        <taxon>Actinomycetota</taxon>
        <taxon>Actinomycetes</taxon>
        <taxon>Bifidobacteriales</taxon>
        <taxon>Bifidobacteriaceae</taxon>
        <taxon>Bifidobacterium</taxon>
    </lineage>
</organism>
<dbReference type="Gene3D" id="3.30.70.100">
    <property type="match status" value="1"/>
</dbReference>
<evidence type="ECO:0000256" key="7">
    <source>
        <dbReference type="RuleBase" id="RU004168"/>
    </source>
</evidence>
<feature type="region of interest" description="Disordered" evidence="8">
    <location>
        <begin position="1"/>
        <end position="26"/>
    </location>
</feature>
<evidence type="ECO:0000256" key="4">
    <source>
        <dbReference type="ARBA" id="ARBA00047645"/>
    </source>
</evidence>
<evidence type="ECO:0000256" key="8">
    <source>
        <dbReference type="SAM" id="MobiDB-lite"/>
    </source>
</evidence>
<sequence>MKRDDMRASRGARTDESEEGAVPVSSSDDIRVHAVVAGLVQGVGFRYFTVMTAGKLGLGGWVRNCYDGSVEVEAQGERGKVARLISALKQGPRYADVERVDVTEIPLQELKPARHGFPSFGVFYER</sequence>
<evidence type="ECO:0000313" key="10">
    <source>
        <dbReference type="EMBL" id="KWZ80274.1"/>
    </source>
</evidence>
<dbReference type="PANTHER" id="PTHR47268:SF4">
    <property type="entry name" value="ACYLPHOSPHATASE"/>
    <property type="match status" value="1"/>
</dbReference>
<comment type="catalytic activity">
    <reaction evidence="4 5 6">
        <text>an acyl phosphate + H2O = a carboxylate + phosphate + H(+)</text>
        <dbReference type="Rhea" id="RHEA:14965"/>
        <dbReference type="ChEBI" id="CHEBI:15377"/>
        <dbReference type="ChEBI" id="CHEBI:15378"/>
        <dbReference type="ChEBI" id="CHEBI:29067"/>
        <dbReference type="ChEBI" id="CHEBI:43474"/>
        <dbReference type="ChEBI" id="CHEBI:59918"/>
        <dbReference type="EC" id="3.6.1.7"/>
    </reaction>
</comment>
<reference evidence="10 11" key="1">
    <citation type="submission" date="2016-01" db="EMBL/GenBank/DDBJ databases">
        <authorList>
            <person name="Oliw E.H."/>
        </authorList>
    </citation>
    <scope>NUCLEOTIDE SEQUENCE [LARGE SCALE GENOMIC DNA]</scope>
    <source>
        <strain evidence="10 11">MJR8628B</strain>
    </source>
</reference>
<feature type="active site" evidence="5">
    <location>
        <position position="46"/>
    </location>
</feature>
<dbReference type="PROSITE" id="PS51160">
    <property type="entry name" value="ACYLPHOSPHATASE_3"/>
    <property type="match status" value="1"/>
</dbReference>
<dbReference type="InterPro" id="IPR020456">
    <property type="entry name" value="Acylphosphatase"/>
</dbReference>
<evidence type="ECO:0000256" key="3">
    <source>
        <dbReference type="ARBA" id="ARBA00015991"/>
    </source>
</evidence>
<dbReference type="PROSITE" id="PS00150">
    <property type="entry name" value="ACYLPHOSPHATASE_1"/>
    <property type="match status" value="1"/>
</dbReference>
<feature type="domain" description="Acylphosphatase-like" evidence="9">
    <location>
        <begin position="31"/>
        <end position="124"/>
    </location>
</feature>
<evidence type="ECO:0000259" key="9">
    <source>
        <dbReference type="PROSITE" id="PS51160"/>
    </source>
</evidence>
<gene>
    <name evidence="10" type="ORF">HMPREF3196_01858</name>
</gene>
<dbReference type="Proteomes" id="UP000070092">
    <property type="component" value="Unassembled WGS sequence"/>
</dbReference>
<keyword evidence="5 6" id="KW-0378">Hydrolase</keyword>
<dbReference type="EC" id="3.6.1.7" evidence="2 5"/>
<proteinExistence type="inferred from homology"/>
<protein>
    <recommendedName>
        <fullName evidence="3 5">Acylphosphatase</fullName>
        <ecNumber evidence="2 5">3.6.1.7</ecNumber>
    </recommendedName>
</protein>
<dbReference type="Pfam" id="PF00708">
    <property type="entry name" value="Acylphosphatase"/>
    <property type="match status" value="1"/>
</dbReference>
<dbReference type="PATRIC" id="fig|1681.23.peg.823"/>
<feature type="active site" evidence="5">
    <location>
        <position position="64"/>
    </location>
</feature>
<feature type="compositionally biased region" description="Basic and acidic residues" evidence="8">
    <location>
        <begin position="1"/>
        <end position="15"/>
    </location>
</feature>
<comment type="similarity">
    <text evidence="1 7">Belongs to the acylphosphatase family.</text>
</comment>
<evidence type="ECO:0000256" key="5">
    <source>
        <dbReference type="PROSITE-ProRule" id="PRU00520"/>
    </source>
</evidence>
<dbReference type="SUPFAM" id="SSF54975">
    <property type="entry name" value="Acylphosphatase/BLUF domain-like"/>
    <property type="match status" value="1"/>
</dbReference>
<dbReference type="InterPro" id="IPR001792">
    <property type="entry name" value="Acylphosphatase-like_dom"/>
</dbReference>
<evidence type="ECO:0000313" key="11">
    <source>
        <dbReference type="Proteomes" id="UP000070092"/>
    </source>
</evidence>